<proteinExistence type="inferred from homology"/>
<feature type="transmembrane region" description="Helical" evidence="8">
    <location>
        <begin position="443"/>
        <end position="467"/>
    </location>
</feature>
<dbReference type="AlphaFoldDB" id="A0A1F4T3S0"/>
<dbReference type="Gene3D" id="3.30.70.2170">
    <property type="match status" value="1"/>
</dbReference>
<dbReference type="InterPro" id="IPR002490">
    <property type="entry name" value="V-ATPase_116kDa_su"/>
</dbReference>
<evidence type="ECO:0008006" key="11">
    <source>
        <dbReference type="Google" id="ProtNLM"/>
    </source>
</evidence>
<sequence length="646" mass="70704">MRKLAIIGHQDSRTTLLNFLQEAGMLQISPLSLGEPLSDSSENYELFLSEIKAAITVIDAAAGVKKSFIESFAPHKETIKQEVLSQTVREFDWRNVINEINKVDNELANLKNLEGKLLADLQVLRPFVGLNVPLKSLNSRGDIAIIAGSCRTKSLLKLKESFAAKIAAGEIVIAGQTAEKSHLIIALVSTEAAAAGALLDHFSFEKIVLPMSKLTATEEAGQIESLLKKVQTDRKTFKRELAGLTKHKKRLTYIYDYYLQKNDEKSAKERLAYTKKAFILTGWVARKKLAGLKIELEKLDPSLALEEIEPDKGEQPPSLIENAGIFGPFELVTKIFGPPSPGDMDPTAPLSFFFILFFALCLSDVGYGILLAAAAIYYKKTLTLSEGGKNLLNLLLWGGVATIFAGIITGSYFAIDLNTLPAQFSIPLKKVQLIDPIKSPLNMLIISLILGIIQIITGLALGLYWRVKNGEWLNGLLDFGLWIVFLLALVFYGTAAALSHPATTILGRLSIAGAVSLVLTQGRHEPGLIKKAVSGILSLYRTTGFLGDTLSYSRILALMMTTSIIGMVINIIADLTKGSVPILGYLIMAIVLVIGHVFNMVISVLGAFVHSARLQLVEYFGKFYEGGGKLFKPFRRETVYTIIESK</sequence>
<evidence type="ECO:0000256" key="8">
    <source>
        <dbReference type="SAM" id="Phobius"/>
    </source>
</evidence>
<dbReference type="GO" id="GO:0033179">
    <property type="term" value="C:proton-transporting V-type ATPase, V0 domain"/>
    <property type="evidence" value="ECO:0007669"/>
    <property type="project" value="InterPro"/>
</dbReference>
<comment type="subcellular location">
    <subcellularLocation>
        <location evidence="1">Membrane</location>
        <topology evidence="1">Multi-pass membrane protein</topology>
    </subcellularLocation>
</comment>
<dbReference type="Gene3D" id="1.20.1460.20">
    <property type="match status" value="1"/>
</dbReference>
<name>A0A1F4T3S0_UNCSA</name>
<dbReference type="GO" id="GO:0046961">
    <property type="term" value="F:proton-transporting ATPase activity, rotational mechanism"/>
    <property type="evidence" value="ECO:0007669"/>
    <property type="project" value="InterPro"/>
</dbReference>
<comment type="similarity">
    <text evidence="2">Belongs to the V-ATPase 116 kDa subunit family.</text>
</comment>
<dbReference type="GO" id="GO:0051117">
    <property type="term" value="F:ATPase binding"/>
    <property type="evidence" value="ECO:0007669"/>
    <property type="project" value="TreeGrafter"/>
</dbReference>
<feature type="transmembrane region" description="Helical" evidence="8">
    <location>
        <begin position="350"/>
        <end position="378"/>
    </location>
</feature>
<evidence type="ECO:0000256" key="3">
    <source>
        <dbReference type="ARBA" id="ARBA00022448"/>
    </source>
</evidence>
<organism evidence="9 10">
    <name type="scientific">candidate division WOR-1 bacterium RIFOXYC12_FULL_54_18</name>
    <dbReference type="NCBI Taxonomy" id="1802584"/>
    <lineage>
        <taxon>Bacteria</taxon>
        <taxon>Bacillati</taxon>
        <taxon>Saganbacteria</taxon>
    </lineage>
</organism>
<dbReference type="PANTHER" id="PTHR11629:SF63">
    <property type="entry name" value="V-TYPE PROTON ATPASE SUBUNIT A"/>
    <property type="match status" value="1"/>
</dbReference>
<protein>
    <recommendedName>
        <fullName evidence="11">V-type ATP synthase subunit I</fullName>
    </recommendedName>
</protein>
<evidence type="ECO:0000256" key="2">
    <source>
        <dbReference type="ARBA" id="ARBA00009904"/>
    </source>
</evidence>
<feature type="transmembrane region" description="Helical" evidence="8">
    <location>
        <begin position="555"/>
        <end position="573"/>
    </location>
</feature>
<accession>A0A1F4T3S0</accession>
<comment type="caution">
    <text evidence="9">The sequence shown here is derived from an EMBL/GenBank/DDBJ whole genome shotgun (WGS) entry which is preliminary data.</text>
</comment>
<dbReference type="Gene3D" id="3.30.70.2750">
    <property type="match status" value="1"/>
</dbReference>
<evidence type="ECO:0000256" key="7">
    <source>
        <dbReference type="ARBA" id="ARBA00023136"/>
    </source>
</evidence>
<keyword evidence="3" id="KW-0813">Transport</keyword>
<feature type="transmembrane region" description="Helical" evidence="8">
    <location>
        <begin position="479"/>
        <end position="499"/>
    </location>
</feature>
<feature type="transmembrane region" description="Helical" evidence="8">
    <location>
        <begin position="505"/>
        <end position="522"/>
    </location>
</feature>
<keyword evidence="4 8" id="KW-0812">Transmembrane</keyword>
<keyword evidence="5 8" id="KW-1133">Transmembrane helix</keyword>
<evidence type="ECO:0000256" key="6">
    <source>
        <dbReference type="ARBA" id="ARBA00023065"/>
    </source>
</evidence>
<reference evidence="9 10" key="1">
    <citation type="journal article" date="2016" name="Nat. Commun.">
        <title>Thousands of microbial genomes shed light on interconnected biogeochemical processes in an aquifer system.</title>
        <authorList>
            <person name="Anantharaman K."/>
            <person name="Brown C.T."/>
            <person name="Hug L.A."/>
            <person name="Sharon I."/>
            <person name="Castelle C.J."/>
            <person name="Probst A.J."/>
            <person name="Thomas B.C."/>
            <person name="Singh A."/>
            <person name="Wilkins M.J."/>
            <person name="Karaoz U."/>
            <person name="Brodie E.L."/>
            <person name="Williams K.H."/>
            <person name="Hubbard S.S."/>
            <person name="Banfield J.F."/>
        </authorList>
    </citation>
    <scope>NUCLEOTIDE SEQUENCE [LARGE SCALE GENOMIC DNA]</scope>
</reference>
<evidence type="ECO:0000313" key="10">
    <source>
        <dbReference type="Proteomes" id="UP000178602"/>
    </source>
</evidence>
<evidence type="ECO:0000256" key="4">
    <source>
        <dbReference type="ARBA" id="ARBA00022692"/>
    </source>
</evidence>
<dbReference type="GO" id="GO:0016471">
    <property type="term" value="C:vacuolar proton-transporting V-type ATPase complex"/>
    <property type="evidence" value="ECO:0007669"/>
    <property type="project" value="TreeGrafter"/>
</dbReference>
<dbReference type="GO" id="GO:0007035">
    <property type="term" value="P:vacuolar acidification"/>
    <property type="evidence" value="ECO:0007669"/>
    <property type="project" value="TreeGrafter"/>
</dbReference>
<dbReference type="EMBL" id="MEUG01000001">
    <property type="protein sequence ID" value="OGC27455.1"/>
    <property type="molecule type" value="Genomic_DNA"/>
</dbReference>
<feature type="transmembrane region" description="Helical" evidence="8">
    <location>
        <begin position="390"/>
        <end position="415"/>
    </location>
</feature>
<feature type="transmembrane region" description="Helical" evidence="8">
    <location>
        <begin position="585"/>
        <end position="609"/>
    </location>
</feature>
<evidence type="ECO:0000256" key="5">
    <source>
        <dbReference type="ARBA" id="ARBA00022989"/>
    </source>
</evidence>
<dbReference type="PANTHER" id="PTHR11629">
    <property type="entry name" value="VACUOLAR PROTON ATPASES"/>
    <property type="match status" value="1"/>
</dbReference>
<gene>
    <name evidence="9" type="ORF">A3K49_00260</name>
</gene>
<evidence type="ECO:0000256" key="1">
    <source>
        <dbReference type="ARBA" id="ARBA00004141"/>
    </source>
</evidence>
<dbReference type="Proteomes" id="UP000178602">
    <property type="component" value="Unassembled WGS sequence"/>
</dbReference>
<evidence type="ECO:0000313" key="9">
    <source>
        <dbReference type="EMBL" id="OGC27455.1"/>
    </source>
</evidence>
<keyword evidence="6" id="KW-0406">Ion transport</keyword>
<keyword evidence="7 8" id="KW-0472">Membrane</keyword>